<evidence type="ECO:0000313" key="3">
    <source>
        <dbReference type="Proteomes" id="UP000838756"/>
    </source>
</evidence>
<dbReference type="InterPro" id="IPR012337">
    <property type="entry name" value="RNaseH-like_sf"/>
</dbReference>
<dbReference type="Gene3D" id="3.30.420.10">
    <property type="entry name" value="Ribonuclease H-like superfamily/Ribonuclease H"/>
    <property type="match status" value="1"/>
</dbReference>
<dbReference type="PANTHER" id="PTHR47331">
    <property type="entry name" value="PHD-TYPE DOMAIN-CONTAINING PROTEIN"/>
    <property type="match status" value="1"/>
</dbReference>
<comment type="caution">
    <text evidence="2">The sequence shown here is derived from an EMBL/GenBank/DDBJ whole genome shotgun (WGS) entry which is preliminary data.</text>
</comment>
<dbReference type="InterPro" id="IPR036397">
    <property type="entry name" value="RNaseH_sf"/>
</dbReference>
<dbReference type="Pfam" id="PF18701">
    <property type="entry name" value="DUF5641"/>
    <property type="match status" value="1"/>
</dbReference>
<name>A0A8S4QWB1_9NEOP</name>
<dbReference type="InterPro" id="IPR040676">
    <property type="entry name" value="DUF5641"/>
</dbReference>
<protein>
    <submittedName>
        <fullName evidence="2">Jg5547 protein</fullName>
    </submittedName>
</protein>
<dbReference type="Proteomes" id="UP000838756">
    <property type="component" value="Unassembled WGS sequence"/>
</dbReference>
<dbReference type="OrthoDB" id="8036689at2759"/>
<evidence type="ECO:0000313" key="2">
    <source>
        <dbReference type="EMBL" id="CAH2226596.1"/>
    </source>
</evidence>
<dbReference type="GO" id="GO:0015074">
    <property type="term" value="P:DNA integration"/>
    <property type="evidence" value="ECO:0007669"/>
    <property type="project" value="InterPro"/>
</dbReference>
<dbReference type="EMBL" id="CAKXAJ010021646">
    <property type="protein sequence ID" value="CAH2226596.1"/>
    <property type="molecule type" value="Genomic_DNA"/>
</dbReference>
<dbReference type="InterPro" id="IPR001584">
    <property type="entry name" value="Integrase_cat-core"/>
</dbReference>
<dbReference type="PROSITE" id="PS50994">
    <property type="entry name" value="INTEGRASE"/>
    <property type="match status" value="1"/>
</dbReference>
<dbReference type="SUPFAM" id="SSF53098">
    <property type="entry name" value="Ribonuclease H-like"/>
    <property type="match status" value="1"/>
</dbReference>
<gene>
    <name evidence="2" type="primary">jg5547</name>
    <name evidence="2" type="ORF">PAEG_LOCUS7291</name>
</gene>
<organism evidence="2 3">
    <name type="scientific">Pararge aegeria aegeria</name>
    <dbReference type="NCBI Taxonomy" id="348720"/>
    <lineage>
        <taxon>Eukaryota</taxon>
        <taxon>Metazoa</taxon>
        <taxon>Ecdysozoa</taxon>
        <taxon>Arthropoda</taxon>
        <taxon>Hexapoda</taxon>
        <taxon>Insecta</taxon>
        <taxon>Pterygota</taxon>
        <taxon>Neoptera</taxon>
        <taxon>Endopterygota</taxon>
        <taxon>Lepidoptera</taxon>
        <taxon>Glossata</taxon>
        <taxon>Ditrysia</taxon>
        <taxon>Papilionoidea</taxon>
        <taxon>Nymphalidae</taxon>
        <taxon>Satyrinae</taxon>
        <taxon>Satyrini</taxon>
        <taxon>Parargina</taxon>
        <taxon>Pararge</taxon>
    </lineage>
</organism>
<dbReference type="GO" id="GO:0003676">
    <property type="term" value="F:nucleic acid binding"/>
    <property type="evidence" value="ECO:0007669"/>
    <property type="project" value="InterPro"/>
</dbReference>
<proteinExistence type="predicted"/>
<reference evidence="2" key="1">
    <citation type="submission" date="2022-03" db="EMBL/GenBank/DDBJ databases">
        <authorList>
            <person name="Lindestad O."/>
        </authorList>
    </citation>
    <scope>NUCLEOTIDE SEQUENCE</scope>
</reference>
<sequence>MGDLPRDRTHLVFPFLHTGIDYAGPVLIADRRGRGCRLTKSYICIFVCFAVKALHLELVTDLSKESFLAALHRFIGRRGKPQTISSDNGTTFVGASNDIYNFFKTYSDDIQTEATNKGIDFKFIPPYSPHFGGLWESAVKSVKHHLRRILSLTHLTFEEMSTCLVQIEAILNSRPLTPLSSDPSDLSCLTPAHFLIGRTFLTVPQPPLDNENIKQLERYERIEKLKQHFWQRFSHEYVTALQQKVKWRSSNRDLELGSMVLVRDRTQPPLLWVLGRITKLHPGPDGVNRVAEILTKKGTIRRAYNNICPLPETSSC</sequence>
<dbReference type="AlphaFoldDB" id="A0A8S4QWB1"/>
<keyword evidence="3" id="KW-1185">Reference proteome</keyword>
<evidence type="ECO:0000259" key="1">
    <source>
        <dbReference type="PROSITE" id="PS50994"/>
    </source>
</evidence>
<feature type="domain" description="Integrase catalytic" evidence="1">
    <location>
        <begin position="10"/>
        <end position="199"/>
    </location>
</feature>
<accession>A0A8S4QWB1</accession>